<dbReference type="AlphaFoldDB" id="A0A2T7UUW0"/>
<evidence type="ECO:0000313" key="3">
    <source>
        <dbReference type="Proteomes" id="UP000244810"/>
    </source>
</evidence>
<gene>
    <name evidence="2" type="ORF">DDE23_05485</name>
</gene>
<feature type="transmembrane region" description="Helical" evidence="1">
    <location>
        <begin position="6"/>
        <end position="23"/>
    </location>
</feature>
<dbReference type="EMBL" id="QDDR01000002">
    <property type="protein sequence ID" value="PVE48507.1"/>
    <property type="molecule type" value="Genomic_DNA"/>
</dbReference>
<feature type="transmembrane region" description="Helical" evidence="1">
    <location>
        <begin position="61"/>
        <end position="84"/>
    </location>
</feature>
<evidence type="ECO:0000313" key="2">
    <source>
        <dbReference type="EMBL" id="PVE48507.1"/>
    </source>
</evidence>
<keyword evidence="1" id="KW-0812">Transmembrane</keyword>
<accession>A0A2T7UUW0</accession>
<keyword evidence="3" id="KW-1185">Reference proteome</keyword>
<dbReference type="RefSeq" id="WP_107750605.1">
    <property type="nucleotide sequence ID" value="NZ_QBKF01000002.1"/>
</dbReference>
<dbReference type="Proteomes" id="UP000244810">
    <property type="component" value="Unassembled WGS sequence"/>
</dbReference>
<protein>
    <submittedName>
        <fullName evidence="2">Uncharacterized protein</fullName>
    </submittedName>
</protein>
<name>A0A2T7UUW0_9RHOB</name>
<sequence>MESEVLIVGLAAFIVGAVPGYFLGRYAGGIAAVVWVGLLAGGAAVLVLLGQGTRGWDGLAYMVGGLLLLAPAALGGALAGWLGVSLRRRRRQGSPRGAEAPRG</sequence>
<proteinExistence type="predicted"/>
<keyword evidence="1" id="KW-0472">Membrane</keyword>
<organism evidence="2 3">
    <name type="scientific">Pararhodobacter aggregans</name>
    <dbReference type="NCBI Taxonomy" id="404875"/>
    <lineage>
        <taxon>Bacteria</taxon>
        <taxon>Pseudomonadati</taxon>
        <taxon>Pseudomonadota</taxon>
        <taxon>Alphaproteobacteria</taxon>
        <taxon>Rhodobacterales</taxon>
        <taxon>Paracoccaceae</taxon>
        <taxon>Pararhodobacter</taxon>
    </lineage>
</organism>
<comment type="caution">
    <text evidence="2">The sequence shown here is derived from an EMBL/GenBank/DDBJ whole genome shotgun (WGS) entry which is preliminary data.</text>
</comment>
<feature type="transmembrane region" description="Helical" evidence="1">
    <location>
        <begin position="30"/>
        <end position="49"/>
    </location>
</feature>
<evidence type="ECO:0000256" key="1">
    <source>
        <dbReference type="SAM" id="Phobius"/>
    </source>
</evidence>
<keyword evidence="1" id="KW-1133">Transmembrane helix</keyword>
<reference evidence="2 3" key="1">
    <citation type="journal article" date="2011" name="Syst. Appl. Microbiol.">
        <title>Defluviimonas denitrificans gen. nov., sp. nov., and Pararhodobacter aggregans gen. nov., sp. nov., non-phototrophic Rhodobacteraceae from the biofilter of a marine aquaculture.</title>
        <authorList>
            <person name="Foesel B.U."/>
            <person name="Drake H.L."/>
            <person name="Schramm A."/>
        </authorList>
    </citation>
    <scope>NUCLEOTIDE SEQUENCE [LARGE SCALE GENOMIC DNA]</scope>
    <source>
        <strain evidence="2 3">D1-19</strain>
    </source>
</reference>